<dbReference type="InParanoid" id="A0A078A2L8"/>
<evidence type="ECO:0000256" key="3">
    <source>
        <dbReference type="ARBA" id="ARBA00022723"/>
    </source>
</evidence>
<dbReference type="GO" id="GO:0005506">
    <property type="term" value="F:iron ion binding"/>
    <property type="evidence" value="ECO:0007669"/>
    <property type="project" value="InterPro"/>
</dbReference>
<dbReference type="OrthoDB" id="1470350at2759"/>
<sequence>MIQLLLLIALAYFLYEKVFKFYYRYWFYRSQGIPALGIPWPILGTLWNVKKVLDNMGPYSKTILEEYWHNYFGDQLPPIFSDHRMPCASIIFCDPTYVNEIYTTKTKYMDKHPKFSRTSYVQFKNSTSLQRSTEDWNQKRKHLTQAFYKDKIKIMLKSTIAVTNARVKEWQQIQQSQNPVIILNKQVQELIDDVIQVCVFGQSNLKKQVTYFENGKEIQLTIGKYLRILTEHVFSRYGGLRQMTDIFDYVPVTPFEFEVFKNAKNFKIFIQTLLDERRVEMSQPNWVSQGDFLTILMQDEYFKSDEVIIDECNTFMLAANLTTSITLTNLIFYLIKDQSIMRKVREESIIDLKVEKGFQNLSDEQWSELLTYEGLNNCNYLNYCILESLRIDPPARVTTPHCFTEDIEICGKKILADSQWHINIQYLHHNPKEWIDPEEFIPERFDPASQYYLTPQGNKRHPMSFGPFLGGKRICLGKTFAESMLKCMFPVIINQIDFEFDDLELFKRKPTNTFLQKEPSYMIKLKNYSGLI</sequence>
<dbReference type="GO" id="GO:0004497">
    <property type="term" value="F:monooxygenase activity"/>
    <property type="evidence" value="ECO:0007669"/>
    <property type="project" value="UniProtKB-KW"/>
</dbReference>
<dbReference type="PANTHER" id="PTHR24291">
    <property type="entry name" value="CYTOCHROME P450 FAMILY 4"/>
    <property type="match status" value="1"/>
</dbReference>
<gene>
    <name evidence="8" type="primary">Contig10187.g10879</name>
    <name evidence="8" type="ORF">STYLEM_5462</name>
</gene>
<dbReference type="SUPFAM" id="SSF48264">
    <property type="entry name" value="Cytochrome P450"/>
    <property type="match status" value="1"/>
</dbReference>
<keyword evidence="4" id="KW-0560">Oxidoreductase</keyword>
<dbReference type="PANTHER" id="PTHR24291:SF50">
    <property type="entry name" value="BIFUNCTIONAL ALBAFLAVENONE MONOOXYGENASE_TERPENE SYNTHASE"/>
    <property type="match status" value="1"/>
</dbReference>
<dbReference type="Gene3D" id="1.10.630.10">
    <property type="entry name" value="Cytochrome P450"/>
    <property type="match status" value="1"/>
</dbReference>
<dbReference type="AlphaFoldDB" id="A0A078A2L8"/>
<keyword evidence="3 7" id="KW-0479">Metal-binding</keyword>
<proteinExistence type="inferred from homology"/>
<keyword evidence="2 7" id="KW-0349">Heme</keyword>
<comment type="cofactor">
    <cofactor evidence="7">
        <name>heme</name>
        <dbReference type="ChEBI" id="CHEBI:30413"/>
    </cofactor>
</comment>
<keyword evidence="9" id="KW-1185">Reference proteome</keyword>
<keyword evidence="6" id="KW-0503">Monooxygenase</keyword>
<dbReference type="InterPro" id="IPR050196">
    <property type="entry name" value="Cytochrome_P450_Monoox"/>
</dbReference>
<reference evidence="8 9" key="1">
    <citation type="submission" date="2014-06" db="EMBL/GenBank/DDBJ databases">
        <authorList>
            <person name="Swart Estienne"/>
        </authorList>
    </citation>
    <scope>NUCLEOTIDE SEQUENCE [LARGE SCALE GENOMIC DNA]</scope>
    <source>
        <strain evidence="8 9">130c</strain>
    </source>
</reference>
<dbReference type="EMBL" id="CCKQ01005297">
    <property type="protein sequence ID" value="CDW76461.1"/>
    <property type="molecule type" value="Genomic_DNA"/>
</dbReference>
<accession>A0A078A2L8</accession>
<dbReference type="GO" id="GO:0020037">
    <property type="term" value="F:heme binding"/>
    <property type="evidence" value="ECO:0007669"/>
    <property type="project" value="InterPro"/>
</dbReference>
<evidence type="ECO:0000256" key="5">
    <source>
        <dbReference type="ARBA" id="ARBA00023004"/>
    </source>
</evidence>
<dbReference type="PRINTS" id="PR00463">
    <property type="entry name" value="EP450I"/>
</dbReference>
<evidence type="ECO:0000256" key="2">
    <source>
        <dbReference type="ARBA" id="ARBA00022617"/>
    </source>
</evidence>
<protein>
    <submittedName>
        <fullName evidence="8">Cytochrome family subfamily polypeptide 55</fullName>
    </submittedName>
</protein>
<dbReference type="Proteomes" id="UP000039865">
    <property type="component" value="Unassembled WGS sequence"/>
</dbReference>
<feature type="binding site" description="axial binding residue" evidence="7">
    <location>
        <position position="475"/>
    </location>
    <ligand>
        <name>heme</name>
        <dbReference type="ChEBI" id="CHEBI:30413"/>
    </ligand>
    <ligandPart>
        <name>Fe</name>
        <dbReference type="ChEBI" id="CHEBI:18248"/>
    </ligandPart>
</feature>
<dbReference type="GO" id="GO:0016705">
    <property type="term" value="F:oxidoreductase activity, acting on paired donors, with incorporation or reduction of molecular oxygen"/>
    <property type="evidence" value="ECO:0007669"/>
    <property type="project" value="InterPro"/>
</dbReference>
<comment type="similarity">
    <text evidence="1">Belongs to the cytochrome P450 family.</text>
</comment>
<dbReference type="InterPro" id="IPR001128">
    <property type="entry name" value="Cyt_P450"/>
</dbReference>
<evidence type="ECO:0000313" key="9">
    <source>
        <dbReference type="Proteomes" id="UP000039865"/>
    </source>
</evidence>
<dbReference type="InterPro" id="IPR036396">
    <property type="entry name" value="Cyt_P450_sf"/>
</dbReference>
<evidence type="ECO:0000256" key="7">
    <source>
        <dbReference type="PIRSR" id="PIRSR602401-1"/>
    </source>
</evidence>
<organism evidence="8 9">
    <name type="scientific">Stylonychia lemnae</name>
    <name type="common">Ciliate</name>
    <dbReference type="NCBI Taxonomy" id="5949"/>
    <lineage>
        <taxon>Eukaryota</taxon>
        <taxon>Sar</taxon>
        <taxon>Alveolata</taxon>
        <taxon>Ciliophora</taxon>
        <taxon>Intramacronucleata</taxon>
        <taxon>Spirotrichea</taxon>
        <taxon>Stichotrichia</taxon>
        <taxon>Sporadotrichida</taxon>
        <taxon>Oxytrichidae</taxon>
        <taxon>Stylonychinae</taxon>
        <taxon>Stylonychia</taxon>
    </lineage>
</organism>
<evidence type="ECO:0000256" key="1">
    <source>
        <dbReference type="ARBA" id="ARBA00010617"/>
    </source>
</evidence>
<dbReference type="InterPro" id="IPR002401">
    <property type="entry name" value="Cyt_P450_E_grp-I"/>
</dbReference>
<name>A0A078A2L8_STYLE</name>
<evidence type="ECO:0000313" key="8">
    <source>
        <dbReference type="EMBL" id="CDW76461.1"/>
    </source>
</evidence>
<evidence type="ECO:0000256" key="6">
    <source>
        <dbReference type="ARBA" id="ARBA00023033"/>
    </source>
</evidence>
<dbReference type="Pfam" id="PF00067">
    <property type="entry name" value="p450"/>
    <property type="match status" value="1"/>
</dbReference>
<keyword evidence="5 7" id="KW-0408">Iron</keyword>
<evidence type="ECO:0000256" key="4">
    <source>
        <dbReference type="ARBA" id="ARBA00023002"/>
    </source>
</evidence>